<protein>
    <submittedName>
        <fullName evidence="1">Formate-dependent nitrite reductase subunit NrfC</fullName>
    </submittedName>
</protein>
<dbReference type="EMBL" id="UGXS01000004">
    <property type="protein sequence ID" value="SUH18353.1"/>
    <property type="molecule type" value="Genomic_DNA"/>
</dbReference>
<dbReference type="Proteomes" id="UP000255509">
    <property type="component" value="Unassembled WGS sequence"/>
</dbReference>
<name>A0A379WHS0_SALET</name>
<evidence type="ECO:0000313" key="1">
    <source>
        <dbReference type="EMBL" id="SUH18353.1"/>
    </source>
</evidence>
<evidence type="ECO:0000313" key="2">
    <source>
        <dbReference type="Proteomes" id="UP000255509"/>
    </source>
</evidence>
<gene>
    <name evidence="1" type="ORF">NCTC8258_06181</name>
</gene>
<dbReference type="AlphaFoldDB" id="A0A379WHS0"/>
<accession>A0A379WHS0</accession>
<proteinExistence type="predicted"/>
<reference evidence="1 2" key="1">
    <citation type="submission" date="2018-06" db="EMBL/GenBank/DDBJ databases">
        <authorList>
            <consortium name="Pathogen Informatics"/>
            <person name="Doyle S."/>
        </authorList>
    </citation>
    <scope>NUCLEOTIDE SEQUENCE [LARGE SCALE GENOMIC DNA]</scope>
    <source>
        <strain evidence="1 2">NCTC8258</strain>
    </source>
</reference>
<sequence length="52" mass="5993">MPTKALTFGNLDDPNSDISRLLRQKTTYRYKLALGTKPKVYRVPFNYGEVSQ</sequence>
<dbReference type="Gene3D" id="3.30.70.20">
    <property type="match status" value="1"/>
</dbReference>
<organism evidence="1 2">
    <name type="scientific">Salmonella enterica I</name>
    <dbReference type="NCBI Taxonomy" id="59201"/>
    <lineage>
        <taxon>Bacteria</taxon>
        <taxon>Pseudomonadati</taxon>
        <taxon>Pseudomonadota</taxon>
        <taxon>Gammaproteobacteria</taxon>
        <taxon>Enterobacterales</taxon>
        <taxon>Enterobacteriaceae</taxon>
        <taxon>Salmonella</taxon>
    </lineage>
</organism>
<dbReference type="SUPFAM" id="SSF54862">
    <property type="entry name" value="4Fe-4S ferredoxins"/>
    <property type="match status" value="1"/>
</dbReference>